<dbReference type="VEuPathDB" id="TriTrypDB:TcYC6_0076530"/>
<evidence type="ECO:0000256" key="3">
    <source>
        <dbReference type="ARBA" id="ARBA00012363"/>
    </source>
</evidence>
<dbReference type="Gene3D" id="3.40.449.10">
    <property type="entry name" value="Phosphoenolpyruvate Carboxykinase, domain 1"/>
    <property type="match status" value="1"/>
</dbReference>
<dbReference type="UniPathway" id="UPA00138"/>
<dbReference type="VEuPathDB" id="TriTrypDB:TCDM_05454"/>
<organism evidence="11 12">
    <name type="scientific">Trypanosoma cruzi</name>
    <dbReference type="NCBI Taxonomy" id="5693"/>
    <lineage>
        <taxon>Eukaryota</taxon>
        <taxon>Discoba</taxon>
        <taxon>Euglenozoa</taxon>
        <taxon>Kinetoplastea</taxon>
        <taxon>Metakinetoplastina</taxon>
        <taxon>Trypanosomatida</taxon>
        <taxon>Trypanosomatidae</taxon>
        <taxon>Trypanosoma</taxon>
        <taxon>Schizotrypanum</taxon>
    </lineage>
</organism>
<evidence type="ECO:0000256" key="1">
    <source>
        <dbReference type="ARBA" id="ARBA00004742"/>
    </source>
</evidence>
<dbReference type="VEuPathDB" id="TriTrypDB:TcCLB.508441.20"/>
<dbReference type="Proteomes" id="UP000246078">
    <property type="component" value="Unassembled WGS sequence"/>
</dbReference>
<dbReference type="GO" id="GO:0005829">
    <property type="term" value="C:cytosol"/>
    <property type="evidence" value="ECO:0007669"/>
    <property type="project" value="TreeGrafter"/>
</dbReference>
<protein>
    <recommendedName>
        <fullName evidence="3">phosphoenolpyruvate carboxykinase (ATP)</fullName>
        <ecNumber evidence="3">4.1.1.49</ecNumber>
    </recommendedName>
</protein>
<dbReference type="VEuPathDB" id="TriTrypDB:TcCL_ESM11520"/>
<dbReference type="GO" id="GO:0006094">
    <property type="term" value="P:gluconeogenesis"/>
    <property type="evidence" value="ECO:0007669"/>
    <property type="project" value="UniProtKB-UniPathway"/>
</dbReference>
<keyword evidence="11" id="KW-0418">Kinase</keyword>
<dbReference type="SUPFAM" id="SSF53795">
    <property type="entry name" value="PEP carboxykinase-like"/>
    <property type="match status" value="1"/>
</dbReference>
<dbReference type="PANTHER" id="PTHR30031">
    <property type="entry name" value="PHOSPHOENOLPYRUVATE CARBOXYKINASE ATP"/>
    <property type="match status" value="1"/>
</dbReference>
<dbReference type="GO" id="GO:0005524">
    <property type="term" value="F:ATP binding"/>
    <property type="evidence" value="ECO:0007669"/>
    <property type="project" value="UniProtKB-KW"/>
</dbReference>
<evidence type="ECO:0000313" key="11">
    <source>
        <dbReference type="EMBL" id="PWU95801.1"/>
    </source>
</evidence>
<dbReference type="GO" id="GO:0004612">
    <property type="term" value="F:phosphoenolpyruvate carboxykinase (ATP) activity"/>
    <property type="evidence" value="ECO:0007669"/>
    <property type="project" value="UniProtKB-EC"/>
</dbReference>
<keyword evidence="8" id="KW-0456">Lyase</keyword>
<evidence type="ECO:0000313" key="12">
    <source>
        <dbReference type="Proteomes" id="UP000246078"/>
    </source>
</evidence>
<dbReference type="AlphaFoldDB" id="A0A2V2VHM2"/>
<dbReference type="InterPro" id="IPR013035">
    <property type="entry name" value="PEP_carboxykinase_C"/>
</dbReference>
<dbReference type="VEuPathDB" id="TriTrypDB:C3747_262g1"/>
<evidence type="ECO:0000256" key="7">
    <source>
        <dbReference type="ARBA" id="ARBA00022840"/>
    </source>
</evidence>
<dbReference type="VEuPathDB" id="TriTrypDB:TCSYLVIO_007781"/>
<dbReference type="VEuPathDB" id="TriTrypDB:TcG_04606"/>
<evidence type="ECO:0000256" key="2">
    <source>
        <dbReference type="ARBA" id="ARBA00006052"/>
    </source>
</evidence>
<keyword evidence="11" id="KW-0670">Pyruvate</keyword>
<comment type="pathway">
    <text evidence="1">Carbohydrate biosynthesis; gluconeogenesis.</text>
</comment>
<dbReference type="VEuPathDB" id="TriTrypDB:TcCLB.507547.90"/>
<comment type="similarity">
    <text evidence="2">Belongs to the phosphoenolpyruvate carboxykinase (ATP) family.</text>
</comment>
<dbReference type="EC" id="4.1.1.49" evidence="3"/>
<comment type="catalytic activity">
    <reaction evidence="9">
        <text>oxaloacetate + ATP = phosphoenolpyruvate + ADP + CO2</text>
        <dbReference type="Rhea" id="RHEA:18617"/>
        <dbReference type="ChEBI" id="CHEBI:16452"/>
        <dbReference type="ChEBI" id="CHEBI:16526"/>
        <dbReference type="ChEBI" id="CHEBI:30616"/>
        <dbReference type="ChEBI" id="CHEBI:58702"/>
        <dbReference type="ChEBI" id="CHEBI:456216"/>
        <dbReference type="EC" id="4.1.1.49"/>
    </reaction>
</comment>
<keyword evidence="7" id="KW-0067">ATP-binding</keyword>
<sequence length="265" mass="29903">MPPTIHRNLLSPELVQWALKIEKDSRLTARGALAVMSYAKTGRSPLDKRIVDTDDVRENVDWGKVNMKLSEESFARVKKIAKEFLDTREHLFVVDCFAGHDERYRLKVRVLTTRPYHALFMRDMLIVPTPEELATFGEPDYVIYNAGECKADPSIPGLTSTTCVALNFKTREQVILGTEYAGEMKKGILTVMFELMPQMNHLCMHASANVGKQGDVTVFFGLSGDRKDDAVGRPPPQPDWRRRARVDGPWRVSTLRAAATPRQSA</sequence>
<evidence type="ECO:0000256" key="5">
    <source>
        <dbReference type="ARBA" id="ARBA00022741"/>
    </source>
</evidence>
<evidence type="ECO:0000256" key="4">
    <source>
        <dbReference type="ARBA" id="ARBA00022432"/>
    </source>
</evidence>
<dbReference type="SUPFAM" id="SSF68923">
    <property type="entry name" value="PEP carboxykinase N-terminal domain"/>
    <property type="match status" value="1"/>
</dbReference>
<dbReference type="PANTHER" id="PTHR30031:SF0">
    <property type="entry name" value="PHOSPHOENOLPYRUVATE CARBOXYKINASE (ATP)"/>
    <property type="match status" value="1"/>
</dbReference>
<keyword evidence="11" id="KW-0808">Transferase</keyword>
<dbReference type="InterPro" id="IPR001272">
    <property type="entry name" value="PEP_carboxykinase_ATP"/>
</dbReference>
<name>A0A2V2VHM2_TRYCR</name>
<dbReference type="Gene3D" id="3.90.228.20">
    <property type="match status" value="1"/>
</dbReference>
<accession>A0A2V2VHM2</accession>
<keyword evidence="4" id="KW-0312">Gluconeogenesis</keyword>
<evidence type="ECO:0000256" key="6">
    <source>
        <dbReference type="ARBA" id="ARBA00022793"/>
    </source>
</evidence>
<comment type="caution">
    <text evidence="11">The sequence shown here is derived from an EMBL/GenBank/DDBJ whole genome shotgun (WGS) entry which is preliminary data.</text>
</comment>
<dbReference type="Pfam" id="PF01293">
    <property type="entry name" value="PEPCK_ATP"/>
    <property type="match status" value="1"/>
</dbReference>
<dbReference type="VEuPathDB" id="TriTrypDB:Tc_MARK_9660"/>
<evidence type="ECO:0000256" key="10">
    <source>
        <dbReference type="SAM" id="MobiDB-lite"/>
    </source>
</evidence>
<gene>
    <name evidence="11" type="ORF">C3747_262g1</name>
</gene>
<reference evidence="11 12" key="1">
    <citation type="journal article" date="2018" name="Microb. Genom.">
        <title>Expanding an expanded genome: long-read sequencing of Trypanosoma cruzi.</title>
        <authorList>
            <person name="Berna L."/>
            <person name="Rodriguez M."/>
            <person name="Chiribao M.L."/>
            <person name="Parodi-Talice A."/>
            <person name="Pita S."/>
            <person name="Rijo G."/>
            <person name="Alvarez-Valin F."/>
            <person name="Robello C."/>
        </authorList>
    </citation>
    <scope>NUCLEOTIDE SEQUENCE [LARGE SCALE GENOMIC DNA]</scope>
    <source>
        <strain evidence="11 12">TCC</strain>
    </source>
</reference>
<dbReference type="EMBL" id="PRFC01000262">
    <property type="protein sequence ID" value="PWU95801.1"/>
    <property type="molecule type" value="Genomic_DNA"/>
</dbReference>
<dbReference type="GO" id="GO:0016301">
    <property type="term" value="F:kinase activity"/>
    <property type="evidence" value="ECO:0007669"/>
    <property type="project" value="UniProtKB-KW"/>
</dbReference>
<keyword evidence="5" id="KW-0547">Nucleotide-binding</keyword>
<evidence type="ECO:0000256" key="8">
    <source>
        <dbReference type="ARBA" id="ARBA00023239"/>
    </source>
</evidence>
<feature type="region of interest" description="Disordered" evidence="10">
    <location>
        <begin position="227"/>
        <end position="246"/>
    </location>
</feature>
<dbReference type="VEuPathDB" id="TriTrypDB:C4B63_9g277"/>
<dbReference type="InterPro" id="IPR008210">
    <property type="entry name" value="PEP_carboxykinase_N"/>
</dbReference>
<proteinExistence type="inferred from homology"/>
<evidence type="ECO:0000256" key="9">
    <source>
        <dbReference type="ARBA" id="ARBA00047371"/>
    </source>
</evidence>
<dbReference type="VEuPathDB" id="TriTrypDB:TcBrA4_0071790"/>
<keyword evidence="6" id="KW-0210">Decarboxylase</keyword>